<feature type="compositionally biased region" description="Basic residues" evidence="1">
    <location>
        <begin position="550"/>
        <end position="565"/>
    </location>
</feature>
<dbReference type="InterPro" id="IPR011990">
    <property type="entry name" value="TPR-like_helical_dom_sf"/>
</dbReference>
<keyword evidence="3" id="KW-1185">Reference proteome</keyword>
<evidence type="ECO:0000313" key="3">
    <source>
        <dbReference type="Proteomes" id="UP001165122"/>
    </source>
</evidence>
<name>A0A9W7A9H9_9STRA</name>
<dbReference type="OrthoDB" id="200341at2759"/>
<dbReference type="SUPFAM" id="SSF48452">
    <property type="entry name" value="TPR-like"/>
    <property type="match status" value="1"/>
</dbReference>
<evidence type="ECO:0000256" key="1">
    <source>
        <dbReference type="SAM" id="MobiDB-lite"/>
    </source>
</evidence>
<dbReference type="SMART" id="SM00028">
    <property type="entry name" value="TPR"/>
    <property type="match status" value="2"/>
</dbReference>
<feature type="compositionally biased region" description="Gly residues" evidence="1">
    <location>
        <begin position="679"/>
        <end position="688"/>
    </location>
</feature>
<dbReference type="EMBL" id="BRXW01000557">
    <property type="protein sequence ID" value="GMH66071.1"/>
    <property type="molecule type" value="Genomic_DNA"/>
</dbReference>
<proteinExistence type="predicted"/>
<evidence type="ECO:0000313" key="2">
    <source>
        <dbReference type="EMBL" id="GMH66071.1"/>
    </source>
</evidence>
<feature type="region of interest" description="Disordered" evidence="1">
    <location>
        <begin position="1"/>
        <end position="115"/>
    </location>
</feature>
<feature type="region of interest" description="Disordered" evidence="1">
    <location>
        <begin position="678"/>
        <end position="719"/>
    </location>
</feature>
<gene>
    <name evidence="2" type="ORF">TrLO_g12449</name>
</gene>
<feature type="compositionally biased region" description="Acidic residues" evidence="1">
    <location>
        <begin position="590"/>
        <end position="607"/>
    </location>
</feature>
<dbReference type="AlphaFoldDB" id="A0A9W7A9H9"/>
<reference evidence="3" key="1">
    <citation type="journal article" date="2023" name="Commun. Biol.">
        <title>Genome analysis of Parmales, the sister group of diatoms, reveals the evolutionary specialization of diatoms from phago-mixotrophs to photoautotrophs.</title>
        <authorList>
            <person name="Ban H."/>
            <person name="Sato S."/>
            <person name="Yoshikawa S."/>
            <person name="Yamada K."/>
            <person name="Nakamura Y."/>
            <person name="Ichinomiya M."/>
            <person name="Sato N."/>
            <person name="Blanc-Mathieu R."/>
            <person name="Endo H."/>
            <person name="Kuwata A."/>
            <person name="Ogata H."/>
        </authorList>
    </citation>
    <scope>NUCLEOTIDE SEQUENCE [LARGE SCALE GENOMIC DNA]</scope>
    <source>
        <strain evidence="3">NIES 3700</strain>
    </source>
</reference>
<feature type="compositionally biased region" description="Low complexity" evidence="1">
    <location>
        <begin position="14"/>
        <end position="33"/>
    </location>
</feature>
<protein>
    <submittedName>
        <fullName evidence="2">Uncharacterized protein</fullName>
    </submittedName>
</protein>
<feature type="compositionally biased region" description="Acidic residues" evidence="1">
    <location>
        <begin position="571"/>
        <end position="581"/>
    </location>
</feature>
<feature type="compositionally biased region" description="Basic residues" evidence="1">
    <location>
        <begin position="69"/>
        <end position="99"/>
    </location>
</feature>
<dbReference type="InterPro" id="IPR019734">
    <property type="entry name" value="TPR_rpt"/>
</dbReference>
<feature type="region of interest" description="Disordered" evidence="1">
    <location>
        <begin position="550"/>
        <end position="616"/>
    </location>
</feature>
<organism evidence="2 3">
    <name type="scientific">Triparma laevis f. longispina</name>
    <dbReference type="NCBI Taxonomy" id="1714387"/>
    <lineage>
        <taxon>Eukaryota</taxon>
        <taxon>Sar</taxon>
        <taxon>Stramenopiles</taxon>
        <taxon>Ochrophyta</taxon>
        <taxon>Bolidophyceae</taxon>
        <taxon>Parmales</taxon>
        <taxon>Triparmaceae</taxon>
        <taxon>Triparma</taxon>
    </lineage>
</organism>
<dbReference type="Proteomes" id="UP001165122">
    <property type="component" value="Unassembled WGS sequence"/>
</dbReference>
<dbReference type="Gene3D" id="1.25.40.10">
    <property type="entry name" value="Tetratricopeptide repeat domain"/>
    <property type="match status" value="1"/>
</dbReference>
<comment type="caution">
    <text evidence="2">The sequence shown here is derived from an EMBL/GenBank/DDBJ whole genome shotgun (WGS) entry which is preliminary data.</text>
</comment>
<sequence length="952" mass="106003">MVAGRSPQMHKRPISPISKSSHSSPHAPSHAPHAPIPHRPSHSPKSSPKPSPTGQSRRLHGSHGDDKHHHGSNHGGNHHHHHHHNHHGKHHHHHHRKHKETPEESPEEAREREKERAMIGYLQLHSSKKIENEPDIDTVETNRQIQKLVDAADRTVTDSIPFFKRKQYMECSLALSRAMQEMYLAQALIEKRDNALKASTVKLRDRGSVSGNVWGGGGQAGDGGQGNENKDIDRKIAYVMYKRGQCSHHLQNFQSAVEDCTESIARDPTSPYIGMVFLLKGLSLGCLGQFANSSATLLHGLKIAPYDLSLRAAFDQNVSNMKQQYHKYSTDPAANRETLTGAKKTNAHPERGYNDRQVNSLLSRVSSTLPLSSLIQEEVSFWATYGVYLAKRELKEDTYKLVVVYKEVLKGVFERFCKLPSGIVRPTASVGGSVGGGARRPTFKDAAKLVMQQGRRRSSRENQVLKTANGLQSEGVRSAIQKNQEVAETVKASSMHVAFKPVFLKRQMTGVQYLEFCTASGLIDPKYRNFGYETALDVLKKVTKNVRLHMAKQSSHHHHSHHVHHGGGGEGDSDSESESETDSFSSFDSEASEDEFGDEDDDDDEEVGKDKEFEELVKAEGETLDIDRASVRASEYTLLFPHFIECIVRLILLRYEPVVPKEIVETWKRDQEDYMNTMRGGGDGGGDGYAESVSSIDSRRMSRASRASNGTIGQEPMSLPRRGQHFSFINSRSNVRRESNASGIGGGGRRQSNVSNASFGGLPSPTRLNSQENMFRIGMAGFDTGMLPLAAVRLKFGIDTHLLPLFGSQNAVPQLVPGAGLDGFGGKDSQSKNILKPHLPRLHKIFKHFAHKSEGHAMHVSEFIYMLMRLNLLDTKMNGMDAANLIISASYYTGASRYDHIKFGEFCETLIHVAEFKTYDGVCSMETRINSWLSTEVYTAITKYTTLDTKLW</sequence>
<accession>A0A9W7A9H9</accession>
<feature type="region of interest" description="Disordered" evidence="1">
    <location>
        <begin position="737"/>
        <end position="767"/>
    </location>
</feature>